<evidence type="ECO:0000313" key="1">
    <source>
        <dbReference type="EMBL" id="KAH7981299.1"/>
    </source>
</evidence>
<comment type="caution">
    <text evidence="1">The sequence shown here is derived from an EMBL/GenBank/DDBJ whole genome shotgun (WGS) entry which is preliminary data.</text>
</comment>
<gene>
    <name evidence="1" type="ORF">HPB49_022994</name>
</gene>
<accession>A0ACB8E4N5</accession>
<organism evidence="1 2">
    <name type="scientific">Dermacentor silvarum</name>
    <name type="common">Tick</name>
    <dbReference type="NCBI Taxonomy" id="543639"/>
    <lineage>
        <taxon>Eukaryota</taxon>
        <taxon>Metazoa</taxon>
        <taxon>Ecdysozoa</taxon>
        <taxon>Arthropoda</taxon>
        <taxon>Chelicerata</taxon>
        <taxon>Arachnida</taxon>
        <taxon>Acari</taxon>
        <taxon>Parasitiformes</taxon>
        <taxon>Ixodida</taxon>
        <taxon>Ixodoidea</taxon>
        <taxon>Ixodidae</taxon>
        <taxon>Rhipicephalinae</taxon>
        <taxon>Dermacentor</taxon>
    </lineage>
</organism>
<evidence type="ECO:0000313" key="2">
    <source>
        <dbReference type="Proteomes" id="UP000821865"/>
    </source>
</evidence>
<keyword evidence="2" id="KW-1185">Reference proteome</keyword>
<protein>
    <submittedName>
        <fullName evidence="1">Uncharacterized protein</fullName>
    </submittedName>
</protein>
<dbReference type="EMBL" id="CM023470">
    <property type="protein sequence ID" value="KAH7981299.1"/>
    <property type="molecule type" value="Genomic_DNA"/>
</dbReference>
<name>A0ACB8E4N5_DERSI</name>
<proteinExistence type="predicted"/>
<dbReference type="Proteomes" id="UP000821865">
    <property type="component" value="Chromosome 1"/>
</dbReference>
<sequence>MDEEACADLAGAQPSGGEISDSCPAEQQEEVHQPVTKYQLCCEWVKCFQNRLPYHALSAGELNGHKVYVARAVHEGETLIGWAQPDVACCYVSWAGEAHAHEEYQCLATENPEKLDWVPASEGDVPNGAVQGGSTSDGEQLFVGRVQSGDDVFVGKVQPSHKVLYVAHDGQELKFDQYEVLVCKKLELC</sequence>
<reference evidence="1" key="1">
    <citation type="submission" date="2020-05" db="EMBL/GenBank/DDBJ databases">
        <title>Large-scale comparative analyses of tick genomes elucidate their genetic diversity and vector capacities.</title>
        <authorList>
            <person name="Jia N."/>
            <person name="Wang J."/>
            <person name="Shi W."/>
            <person name="Du L."/>
            <person name="Sun Y."/>
            <person name="Zhan W."/>
            <person name="Jiang J."/>
            <person name="Wang Q."/>
            <person name="Zhang B."/>
            <person name="Ji P."/>
            <person name="Sakyi L.B."/>
            <person name="Cui X."/>
            <person name="Yuan T."/>
            <person name="Jiang B."/>
            <person name="Yang W."/>
            <person name="Lam T.T.-Y."/>
            <person name="Chang Q."/>
            <person name="Ding S."/>
            <person name="Wang X."/>
            <person name="Zhu J."/>
            <person name="Ruan X."/>
            <person name="Zhao L."/>
            <person name="Wei J."/>
            <person name="Que T."/>
            <person name="Du C."/>
            <person name="Cheng J."/>
            <person name="Dai P."/>
            <person name="Han X."/>
            <person name="Huang E."/>
            <person name="Gao Y."/>
            <person name="Liu J."/>
            <person name="Shao H."/>
            <person name="Ye R."/>
            <person name="Li L."/>
            <person name="Wei W."/>
            <person name="Wang X."/>
            <person name="Wang C."/>
            <person name="Yang T."/>
            <person name="Huo Q."/>
            <person name="Li W."/>
            <person name="Guo W."/>
            <person name="Chen H."/>
            <person name="Zhou L."/>
            <person name="Ni X."/>
            <person name="Tian J."/>
            <person name="Zhou Y."/>
            <person name="Sheng Y."/>
            <person name="Liu T."/>
            <person name="Pan Y."/>
            <person name="Xia L."/>
            <person name="Li J."/>
            <person name="Zhao F."/>
            <person name="Cao W."/>
        </authorList>
    </citation>
    <scope>NUCLEOTIDE SEQUENCE</scope>
    <source>
        <strain evidence="1">Dsil-2018</strain>
    </source>
</reference>